<keyword evidence="1" id="KW-1133">Transmembrane helix</keyword>
<keyword evidence="1" id="KW-0472">Membrane</keyword>
<proteinExistence type="predicted"/>
<dbReference type="EMBL" id="CP063120">
    <property type="protein sequence ID" value="QOR16383.1"/>
    <property type="molecule type" value="Genomic_DNA"/>
</dbReference>
<feature type="transmembrane region" description="Helical" evidence="1">
    <location>
        <begin position="70"/>
        <end position="89"/>
    </location>
</feature>
<feature type="transmembrane region" description="Helical" evidence="1">
    <location>
        <begin position="133"/>
        <end position="152"/>
    </location>
</feature>
<reference evidence="2 3" key="1">
    <citation type="submission" date="2020-10" db="EMBL/GenBank/DDBJ databases">
        <title>Genomic diversity and antimicrobial resistance of Haemophilus colonising the airways of young children with cystic fibrosis.</title>
        <authorList>
            <person name="Watts S.C."/>
            <person name="Judd L.M."/>
            <person name="Carzino R."/>
            <person name="Ranganathan S."/>
            <person name="Holt K.E."/>
        </authorList>
    </citation>
    <scope>NUCLEOTIDE SEQUENCE [LARGE SCALE GENOMIC DNA]</scope>
    <source>
        <strain evidence="2 3">M1C137_2</strain>
    </source>
</reference>
<evidence type="ECO:0000313" key="2">
    <source>
        <dbReference type="EMBL" id="QOR16383.1"/>
    </source>
</evidence>
<name>A0A7M1NTU2_HAEPA</name>
<feature type="transmembrane region" description="Helical" evidence="1">
    <location>
        <begin position="44"/>
        <end position="63"/>
    </location>
</feature>
<organism evidence="2 3">
    <name type="scientific">Haemophilus parainfluenzae</name>
    <dbReference type="NCBI Taxonomy" id="729"/>
    <lineage>
        <taxon>Bacteria</taxon>
        <taxon>Pseudomonadati</taxon>
        <taxon>Pseudomonadota</taxon>
        <taxon>Gammaproteobacteria</taxon>
        <taxon>Pasteurellales</taxon>
        <taxon>Pasteurellaceae</taxon>
        <taxon>Haemophilus</taxon>
    </lineage>
</organism>
<protein>
    <submittedName>
        <fullName evidence="2">Uncharacterized protein</fullName>
    </submittedName>
</protein>
<evidence type="ECO:0000313" key="3">
    <source>
        <dbReference type="Proteomes" id="UP000595009"/>
    </source>
</evidence>
<dbReference type="RefSeq" id="WP_197542959.1">
    <property type="nucleotide sequence ID" value="NZ_CP063120.1"/>
</dbReference>
<keyword evidence="1" id="KW-0812">Transmembrane</keyword>
<sequence length="155" mass="17266">MSMTLEKKIAIASVALCLLTPLALLLYFEFTNPYEIKTSLRIQLFFRNLAWFWGPMIASFILYTRLRSAAVTASALLAFALHALLSYLLAKDGGLGGEFIWLLYSVWGAACFVLSSLIVLFKPAIFIRSAKSAFFSTLIINLLAVPLAIMIFKIM</sequence>
<feature type="transmembrane region" description="Helical" evidence="1">
    <location>
        <begin position="101"/>
        <end position="121"/>
    </location>
</feature>
<gene>
    <name evidence="2" type="ORF">INP94_05615</name>
</gene>
<accession>A0A7M1NTU2</accession>
<evidence type="ECO:0000256" key="1">
    <source>
        <dbReference type="SAM" id="Phobius"/>
    </source>
</evidence>
<dbReference type="Proteomes" id="UP000595009">
    <property type="component" value="Chromosome"/>
</dbReference>
<dbReference type="AlphaFoldDB" id="A0A7M1NTU2"/>